<proteinExistence type="predicted"/>
<evidence type="ECO:0000313" key="1">
    <source>
        <dbReference type="EMBL" id="MER6617529.1"/>
    </source>
</evidence>
<comment type="caution">
    <text evidence="1">The sequence shown here is derived from an EMBL/GenBank/DDBJ whole genome shotgun (WGS) entry which is preliminary data.</text>
</comment>
<gene>
    <name evidence="1" type="ORF">ABT276_30190</name>
</gene>
<sequence length="74" mass="8346">MSAPMVVHRPSPRGGRQVTVRLHDRDEVLLGTAYSDHSLVVLREAAGFDDPDRIIDDPKCVEWRGVDAHRWDAV</sequence>
<protein>
    <submittedName>
        <fullName evidence="1">Uncharacterized protein</fullName>
    </submittedName>
</protein>
<evidence type="ECO:0000313" key="2">
    <source>
        <dbReference type="Proteomes" id="UP001445472"/>
    </source>
</evidence>
<name>A0ABV1V3B4_9ACTN</name>
<dbReference type="EMBL" id="JBEPBX010000039">
    <property type="protein sequence ID" value="MER6617529.1"/>
    <property type="molecule type" value="Genomic_DNA"/>
</dbReference>
<reference evidence="1 2" key="1">
    <citation type="submission" date="2024-06" db="EMBL/GenBank/DDBJ databases">
        <title>The Natural Products Discovery Center: Release of the First 8490 Sequenced Strains for Exploring Actinobacteria Biosynthetic Diversity.</title>
        <authorList>
            <person name="Kalkreuter E."/>
            <person name="Kautsar S.A."/>
            <person name="Yang D."/>
            <person name="Bader C.D."/>
            <person name="Teijaro C.N."/>
            <person name="Fluegel L."/>
            <person name="Davis C.M."/>
            <person name="Simpson J.R."/>
            <person name="Lauterbach L."/>
            <person name="Steele A.D."/>
            <person name="Gui C."/>
            <person name="Meng S."/>
            <person name="Li G."/>
            <person name="Viehrig K."/>
            <person name="Ye F."/>
            <person name="Su P."/>
            <person name="Kiefer A.F."/>
            <person name="Nichols A."/>
            <person name="Cepeda A.J."/>
            <person name="Yan W."/>
            <person name="Fan B."/>
            <person name="Jiang Y."/>
            <person name="Adhikari A."/>
            <person name="Zheng C.-J."/>
            <person name="Schuster L."/>
            <person name="Cowan T.M."/>
            <person name="Smanski M.J."/>
            <person name="Chevrette M.G."/>
            <person name="De Carvalho L.P.S."/>
            <person name="Shen B."/>
        </authorList>
    </citation>
    <scope>NUCLEOTIDE SEQUENCE [LARGE SCALE GENOMIC DNA]</scope>
    <source>
        <strain evidence="1 2">NPDC000837</strain>
    </source>
</reference>
<dbReference type="Proteomes" id="UP001445472">
    <property type="component" value="Unassembled WGS sequence"/>
</dbReference>
<organism evidence="1 2">
    <name type="scientific">Streptomyces xantholiticus</name>
    <dbReference type="NCBI Taxonomy" id="68285"/>
    <lineage>
        <taxon>Bacteria</taxon>
        <taxon>Bacillati</taxon>
        <taxon>Actinomycetota</taxon>
        <taxon>Actinomycetes</taxon>
        <taxon>Kitasatosporales</taxon>
        <taxon>Streptomycetaceae</taxon>
        <taxon>Streptomyces</taxon>
    </lineage>
</organism>
<dbReference type="RefSeq" id="WP_351978594.1">
    <property type="nucleotide sequence ID" value="NZ_JBEPBX010000039.1"/>
</dbReference>
<accession>A0ABV1V3B4</accession>
<keyword evidence="2" id="KW-1185">Reference proteome</keyword>